<reference evidence="1 2" key="1">
    <citation type="journal article" date="2022" name="Plant J.">
        <title>Chromosome-level genome of Camellia lanceoleosa provides a valuable resource for understanding genome evolution and self-incompatibility.</title>
        <authorList>
            <person name="Gong W."/>
            <person name="Xiao S."/>
            <person name="Wang L."/>
            <person name="Liao Z."/>
            <person name="Chang Y."/>
            <person name="Mo W."/>
            <person name="Hu G."/>
            <person name="Li W."/>
            <person name="Zhao G."/>
            <person name="Zhu H."/>
            <person name="Hu X."/>
            <person name="Ji K."/>
            <person name="Xiang X."/>
            <person name="Song Q."/>
            <person name="Yuan D."/>
            <person name="Jin S."/>
            <person name="Zhang L."/>
        </authorList>
    </citation>
    <scope>NUCLEOTIDE SEQUENCE [LARGE SCALE GENOMIC DNA]</scope>
    <source>
        <strain evidence="1">SQ_2022a</strain>
    </source>
</reference>
<organism evidence="1 2">
    <name type="scientific">Camellia lanceoleosa</name>
    <dbReference type="NCBI Taxonomy" id="1840588"/>
    <lineage>
        <taxon>Eukaryota</taxon>
        <taxon>Viridiplantae</taxon>
        <taxon>Streptophyta</taxon>
        <taxon>Embryophyta</taxon>
        <taxon>Tracheophyta</taxon>
        <taxon>Spermatophyta</taxon>
        <taxon>Magnoliopsida</taxon>
        <taxon>eudicotyledons</taxon>
        <taxon>Gunneridae</taxon>
        <taxon>Pentapetalae</taxon>
        <taxon>asterids</taxon>
        <taxon>Ericales</taxon>
        <taxon>Theaceae</taxon>
        <taxon>Camellia</taxon>
    </lineage>
</organism>
<evidence type="ECO:0000313" key="2">
    <source>
        <dbReference type="Proteomes" id="UP001060215"/>
    </source>
</evidence>
<accession>A0ACC0GYL3</accession>
<dbReference type="Proteomes" id="UP001060215">
    <property type="component" value="Chromosome 7"/>
</dbReference>
<protein>
    <submittedName>
        <fullName evidence="1">Uncharacterized protein</fullName>
    </submittedName>
</protein>
<comment type="caution">
    <text evidence="1">The sequence shown here is derived from an EMBL/GenBank/DDBJ whole genome shotgun (WGS) entry which is preliminary data.</text>
</comment>
<name>A0ACC0GYL3_9ERIC</name>
<proteinExistence type="predicted"/>
<dbReference type="EMBL" id="CM045764">
    <property type="protein sequence ID" value="KAI8006287.1"/>
    <property type="molecule type" value="Genomic_DNA"/>
</dbReference>
<keyword evidence="2" id="KW-1185">Reference proteome</keyword>
<sequence length="79" mass="9417">MRKIGKVPKFLSHRLFRSSRYSIWLDSKMQLHYTCHCVWEEMGVDMKPIYGTTVVRKRDKAERKARLVKETYNPSTLSP</sequence>
<evidence type="ECO:0000313" key="1">
    <source>
        <dbReference type="EMBL" id="KAI8006287.1"/>
    </source>
</evidence>
<gene>
    <name evidence="1" type="ORF">LOK49_LG07G03212</name>
</gene>